<evidence type="ECO:0000256" key="2">
    <source>
        <dbReference type="ARBA" id="ARBA00023186"/>
    </source>
</evidence>
<dbReference type="HAMAP" id="MF_00682">
    <property type="entry name" value="HscB"/>
    <property type="match status" value="1"/>
</dbReference>
<dbReference type="PANTHER" id="PTHR14021">
    <property type="entry name" value="IRON-SULFUR CLUSTER CO-CHAPERONE PROTEIN HSCB"/>
    <property type="match status" value="1"/>
</dbReference>
<dbReference type="EMBL" id="AP024238">
    <property type="protein sequence ID" value="BCO26864.1"/>
    <property type="molecule type" value="Genomic_DNA"/>
</dbReference>
<dbReference type="InterPro" id="IPR036869">
    <property type="entry name" value="J_dom_sf"/>
</dbReference>
<evidence type="ECO:0000256" key="1">
    <source>
        <dbReference type="ARBA" id="ARBA00010476"/>
    </source>
</evidence>
<dbReference type="InterPro" id="IPR001623">
    <property type="entry name" value="DnaJ_domain"/>
</dbReference>
<dbReference type="NCBIfam" id="TIGR00714">
    <property type="entry name" value="hscB"/>
    <property type="match status" value="1"/>
</dbReference>
<dbReference type="InterPro" id="IPR036386">
    <property type="entry name" value="HscB_C_sf"/>
</dbReference>
<evidence type="ECO:0000313" key="7">
    <source>
        <dbReference type="Proteomes" id="UP000824366"/>
    </source>
</evidence>
<feature type="domain" description="J" evidence="5">
    <location>
        <begin position="7"/>
        <end position="79"/>
    </location>
</feature>
<organism evidence="6 7">
    <name type="scientific">Rhodoferax lithotrophicus</name>
    <dbReference type="NCBI Taxonomy" id="2798804"/>
    <lineage>
        <taxon>Bacteria</taxon>
        <taxon>Pseudomonadati</taxon>
        <taxon>Pseudomonadota</taxon>
        <taxon>Betaproteobacteria</taxon>
        <taxon>Burkholderiales</taxon>
        <taxon>Comamonadaceae</taxon>
        <taxon>Rhodoferax</taxon>
    </lineage>
</organism>
<dbReference type="RefSeq" id="WP_223910988.1">
    <property type="nucleotide sequence ID" value="NZ_AP024238.1"/>
</dbReference>
<dbReference type="NCBIfam" id="NF002935">
    <property type="entry name" value="PRK03578.1"/>
    <property type="match status" value="1"/>
</dbReference>
<keyword evidence="2 4" id="KW-0143">Chaperone</keyword>
<dbReference type="Pfam" id="PF07743">
    <property type="entry name" value="HSCB_C"/>
    <property type="match status" value="1"/>
</dbReference>
<dbReference type="PROSITE" id="PS50076">
    <property type="entry name" value="DNAJ_2"/>
    <property type="match status" value="1"/>
</dbReference>
<dbReference type="SUPFAM" id="SSF47144">
    <property type="entry name" value="HSC20 (HSCB), C-terminal oligomerisation domain"/>
    <property type="match status" value="1"/>
</dbReference>
<keyword evidence="7" id="KW-1185">Reference proteome</keyword>
<comment type="similarity">
    <text evidence="1 4">Belongs to the HscB family.</text>
</comment>
<gene>
    <name evidence="4" type="primary">hscB</name>
    <name evidence="6" type="ORF">MIZ03_1750</name>
</gene>
<dbReference type="InterPro" id="IPR009073">
    <property type="entry name" value="HscB_oligo_C"/>
</dbReference>
<dbReference type="SUPFAM" id="SSF46565">
    <property type="entry name" value="Chaperone J-domain"/>
    <property type="match status" value="1"/>
</dbReference>
<protein>
    <recommendedName>
        <fullName evidence="4">Co-chaperone protein HscB homolog</fullName>
    </recommendedName>
</protein>
<evidence type="ECO:0000256" key="4">
    <source>
        <dbReference type="HAMAP-Rule" id="MF_00682"/>
    </source>
</evidence>
<evidence type="ECO:0000313" key="6">
    <source>
        <dbReference type="EMBL" id="BCO26864.1"/>
    </source>
</evidence>
<dbReference type="PANTHER" id="PTHR14021:SF15">
    <property type="entry name" value="IRON-SULFUR CLUSTER CO-CHAPERONE PROTEIN HSCB"/>
    <property type="match status" value="1"/>
</dbReference>
<accession>A0ABN6D4F6</accession>
<evidence type="ECO:0000256" key="3">
    <source>
        <dbReference type="ARBA" id="ARBA00025596"/>
    </source>
</evidence>
<comment type="subunit">
    <text evidence="4">Interacts with HscA and stimulates its ATPase activity.</text>
</comment>
<name>A0ABN6D4F6_9BURK</name>
<reference evidence="6 7" key="1">
    <citation type="journal article" date="2021" name="Microbiol. Spectr.">
        <title>A Single Bacterium Capable of Oxidation and Reduction of Iron at Circumneutral pH.</title>
        <authorList>
            <person name="Kato S."/>
            <person name="Ohkuma M."/>
        </authorList>
    </citation>
    <scope>NUCLEOTIDE SEQUENCE [LARGE SCALE GENOMIC DNA]</scope>
    <source>
        <strain evidence="6 7">MIZ03</strain>
    </source>
</reference>
<proteinExistence type="inferred from homology"/>
<dbReference type="SMART" id="SM00271">
    <property type="entry name" value="DnaJ"/>
    <property type="match status" value="1"/>
</dbReference>
<dbReference type="InterPro" id="IPR004640">
    <property type="entry name" value="HscB"/>
</dbReference>
<evidence type="ECO:0000259" key="5">
    <source>
        <dbReference type="PROSITE" id="PS50076"/>
    </source>
</evidence>
<dbReference type="Gene3D" id="1.10.287.110">
    <property type="entry name" value="DnaJ domain"/>
    <property type="match status" value="1"/>
</dbReference>
<sequence length="173" mass="20019">MKSLQSNDFELFALEPRFQQDRAVLDARWKDLQRQAHPDKFADQGAAAQRVAMQWSVRINEAYQRLKDPLKRAAYLCELHDAPVNAENNTAMPAAFLMQQMEWREALDDAHSAEDLERISLQCRQAVREVLQKIEQLLDQSKDYTAAVAQVRALMFIERFTADVNARLDQLDL</sequence>
<dbReference type="Proteomes" id="UP000824366">
    <property type="component" value="Chromosome"/>
</dbReference>
<comment type="function">
    <text evidence="3 4">Co-chaperone involved in the maturation of iron-sulfur cluster-containing proteins. Seems to help targeting proteins to be folded toward HscA.</text>
</comment>
<dbReference type="Gene3D" id="1.20.1280.20">
    <property type="entry name" value="HscB, C-terminal domain"/>
    <property type="match status" value="1"/>
</dbReference>